<evidence type="ECO:0000313" key="7">
    <source>
        <dbReference type="EnsemblMetazoa" id="CJA11363.1"/>
    </source>
</evidence>
<dbReference type="EnsemblMetazoa" id="CJA11363.1">
    <property type="protein sequence ID" value="CJA11363.1"/>
    <property type="gene ID" value="WBGene00130567"/>
</dbReference>
<evidence type="ECO:0000256" key="5">
    <source>
        <dbReference type="ARBA" id="ARBA00023242"/>
    </source>
</evidence>
<evidence type="ECO:0000256" key="4">
    <source>
        <dbReference type="ARBA" id="ARBA00023163"/>
    </source>
</evidence>
<dbReference type="Pfam" id="PF00989">
    <property type="entry name" value="PAS"/>
    <property type="match status" value="1"/>
</dbReference>
<reference evidence="8" key="1">
    <citation type="submission" date="2010-08" db="EMBL/GenBank/DDBJ databases">
        <authorList>
            <consortium name="Caenorhabditis japonica Sequencing Consortium"/>
            <person name="Wilson R.K."/>
        </authorList>
    </citation>
    <scope>NUCLEOTIDE SEQUENCE [LARGE SCALE GENOMIC DNA]</scope>
    <source>
        <strain evidence="8">DF5081</strain>
    </source>
</reference>
<keyword evidence="5" id="KW-0539">Nucleus</keyword>
<protein>
    <submittedName>
        <fullName evidence="7">PAS domain-containing protein</fullName>
    </submittedName>
</protein>
<dbReference type="Gene3D" id="3.30.450.20">
    <property type="entry name" value="PAS domain"/>
    <property type="match status" value="2"/>
</dbReference>
<dbReference type="Proteomes" id="UP000005237">
    <property type="component" value="Unassembled WGS sequence"/>
</dbReference>
<accession>A0A8R1DUU2</accession>
<reference evidence="7" key="2">
    <citation type="submission" date="2022-06" db="UniProtKB">
        <authorList>
            <consortium name="EnsemblMetazoa"/>
        </authorList>
    </citation>
    <scope>IDENTIFICATION</scope>
    <source>
        <strain evidence="7">DF5081</strain>
    </source>
</reference>
<dbReference type="InterPro" id="IPR000014">
    <property type="entry name" value="PAS"/>
</dbReference>
<dbReference type="GO" id="GO:0004879">
    <property type="term" value="F:nuclear receptor activity"/>
    <property type="evidence" value="ECO:0007669"/>
    <property type="project" value="TreeGrafter"/>
</dbReference>
<dbReference type="InterPro" id="IPR013767">
    <property type="entry name" value="PAS_fold"/>
</dbReference>
<sequence length="436" mass="48890">MPFSNKVPTIYDPRIGSPMLDAEEANFEEIALKSLGGFVLVLNDNGEIYYASENVEGYLGFHQSDILHQPIFDLIHSEDRDDIRQQLDINFHIPTSSPSSQFDIFAPPNSKYLERNVNARFRCLLDNTCGFLRIDMRGKLMSLHGLPSSYVMGRSSTGPVLGMICVCTPFVPPSNSEMTTEDLILKTKHQLDGSLISMDQKVSDMLEISDASLPMSLYSLIHVEDAICMAEAHKEVVKNGSSGLLVYRLISTKTRKTYFAQCSCRLFYKNSKPESIGLTHRLLNEVEGTMLLEKRSSLKAKLLSFDDSFLQSPRNLQSTAALPLPTVMKEDDDSLSPSTSTALFPTISIPILPSSSSSTKVRRRKDDQILLPPSIPLSQPPPSLFEMPQMFDPSWSTTHHPWPHDAYAQYPGPYLYHSEVPIASIDYSTWQNNGKW</sequence>
<dbReference type="GO" id="GO:0005634">
    <property type="term" value="C:nucleus"/>
    <property type="evidence" value="ECO:0007669"/>
    <property type="project" value="UniProtKB-SubCell"/>
</dbReference>
<evidence type="ECO:0000256" key="2">
    <source>
        <dbReference type="ARBA" id="ARBA00023015"/>
    </source>
</evidence>
<dbReference type="PANTHER" id="PTHR10649">
    <property type="entry name" value="ARYL HYDROCARBON RECEPTOR"/>
    <property type="match status" value="1"/>
</dbReference>
<evidence type="ECO:0000259" key="6">
    <source>
        <dbReference type="PROSITE" id="PS50112"/>
    </source>
</evidence>
<dbReference type="Pfam" id="PF14598">
    <property type="entry name" value="PAS_11"/>
    <property type="match status" value="1"/>
</dbReference>
<evidence type="ECO:0000256" key="3">
    <source>
        <dbReference type="ARBA" id="ARBA00023125"/>
    </source>
</evidence>
<dbReference type="InterPro" id="IPR035965">
    <property type="entry name" value="PAS-like_dom_sf"/>
</dbReference>
<dbReference type="PROSITE" id="PS50112">
    <property type="entry name" value="PAS"/>
    <property type="match status" value="1"/>
</dbReference>
<organism evidence="7 8">
    <name type="scientific">Caenorhabditis japonica</name>
    <dbReference type="NCBI Taxonomy" id="281687"/>
    <lineage>
        <taxon>Eukaryota</taxon>
        <taxon>Metazoa</taxon>
        <taxon>Ecdysozoa</taxon>
        <taxon>Nematoda</taxon>
        <taxon>Chromadorea</taxon>
        <taxon>Rhabditida</taxon>
        <taxon>Rhabditina</taxon>
        <taxon>Rhabditomorpha</taxon>
        <taxon>Rhabditoidea</taxon>
        <taxon>Rhabditidae</taxon>
        <taxon>Peloderinae</taxon>
        <taxon>Caenorhabditis</taxon>
    </lineage>
</organism>
<dbReference type="SMART" id="SM00091">
    <property type="entry name" value="PAS"/>
    <property type="match status" value="1"/>
</dbReference>
<feature type="domain" description="PAS" evidence="6">
    <location>
        <begin position="23"/>
        <end position="88"/>
    </location>
</feature>
<dbReference type="GO" id="GO:0034751">
    <property type="term" value="C:aryl hydrocarbon receptor complex"/>
    <property type="evidence" value="ECO:0007669"/>
    <property type="project" value="TreeGrafter"/>
</dbReference>
<evidence type="ECO:0000256" key="1">
    <source>
        <dbReference type="ARBA" id="ARBA00004123"/>
    </source>
</evidence>
<keyword evidence="3" id="KW-0238">DNA-binding</keyword>
<dbReference type="GO" id="GO:0006805">
    <property type="term" value="P:xenobiotic metabolic process"/>
    <property type="evidence" value="ECO:0007669"/>
    <property type="project" value="InterPro"/>
</dbReference>
<dbReference type="AlphaFoldDB" id="A0A8R1DUU2"/>
<dbReference type="CDD" id="cd00130">
    <property type="entry name" value="PAS"/>
    <property type="match status" value="1"/>
</dbReference>
<keyword evidence="4" id="KW-0804">Transcription</keyword>
<name>A0A8R1DUU2_CAEJA</name>
<dbReference type="PANTHER" id="PTHR10649:SF12">
    <property type="entry name" value="SPINELESS, ISOFORM C"/>
    <property type="match status" value="1"/>
</dbReference>
<dbReference type="GO" id="GO:0000976">
    <property type="term" value="F:transcription cis-regulatory region binding"/>
    <property type="evidence" value="ECO:0007669"/>
    <property type="project" value="TreeGrafter"/>
</dbReference>
<dbReference type="InterPro" id="IPR039091">
    <property type="entry name" value="AHR/AHRR"/>
</dbReference>
<keyword evidence="2" id="KW-0805">Transcription regulation</keyword>
<keyword evidence="8" id="KW-1185">Reference proteome</keyword>
<comment type="subcellular location">
    <subcellularLocation>
        <location evidence="1">Nucleus</location>
    </subcellularLocation>
</comment>
<dbReference type="SUPFAM" id="SSF55785">
    <property type="entry name" value="PYP-like sensor domain (PAS domain)"/>
    <property type="match status" value="2"/>
</dbReference>
<evidence type="ECO:0000313" key="8">
    <source>
        <dbReference type="Proteomes" id="UP000005237"/>
    </source>
</evidence>
<proteinExistence type="predicted"/>